<dbReference type="AlphaFoldDB" id="A0AAU7DC32"/>
<reference evidence="1" key="1">
    <citation type="submission" date="2023-03" db="EMBL/GenBank/DDBJ databases">
        <title>Edaphobacter sp.</title>
        <authorList>
            <person name="Huber K.J."/>
            <person name="Papendorf J."/>
            <person name="Pilke C."/>
            <person name="Bunk B."/>
            <person name="Sproeer C."/>
            <person name="Pester M."/>
        </authorList>
    </citation>
    <scope>NUCLEOTIDE SEQUENCE</scope>
    <source>
        <strain evidence="1">DSM 109920</strain>
    </source>
</reference>
<organism evidence="1">
    <name type="scientific">Edaphobacter paludis</name>
    <dbReference type="NCBI Taxonomy" id="3035702"/>
    <lineage>
        <taxon>Bacteria</taxon>
        <taxon>Pseudomonadati</taxon>
        <taxon>Acidobacteriota</taxon>
        <taxon>Terriglobia</taxon>
        <taxon>Terriglobales</taxon>
        <taxon>Acidobacteriaceae</taxon>
        <taxon>Edaphobacter</taxon>
    </lineage>
</organism>
<sequence length="47" mass="5403">MAERLVEFIAVIPYEGSLRRSIEWDQGRQVAFVDRVSIHGASSQNRQ</sequence>
<protein>
    <submittedName>
        <fullName evidence="1">Uncharacterized protein</fullName>
    </submittedName>
</protein>
<evidence type="ECO:0000313" key="1">
    <source>
        <dbReference type="EMBL" id="XBH14793.1"/>
    </source>
</evidence>
<accession>A0AAU7DC32</accession>
<dbReference type="EMBL" id="CP121195">
    <property type="protein sequence ID" value="XBH14793.1"/>
    <property type="molecule type" value="Genomic_DNA"/>
</dbReference>
<proteinExistence type="predicted"/>
<dbReference type="RefSeq" id="WP_348270066.1">
    <property type="nucleotide sequence ID" value="NZ_CP121195.1"/>
</dbReference>
<gene>
    <name evidence="1" type="ORF">P8936_06455</name>
</gene>
<name>A0AAU7DC32_9BACT</name>